<evidence type="ECO:0000256" key="2">
    <source>
        <dbReference type="ARBA" id="ARBA00022475"/>
    </source>
</evidence>
<dbReference type="EMBL" id="FQUP01000002">
    <property type="protein sequence ID" value="SHF71023.1"/>
    <property type="molecule type" value="Genomic_DNA"/>
</dbReference>
<dbReference type="STRING" id="1122133.SAMN02745157_2811"/>
<dbReference type="PANTHER" id="PTHR30086:SF20">
    <property type="entry name" value="ARGININE EXPORTER PROTEIN ARGO-RELATED"/>
    <property type="match status" value="1"/>
</dbReference>
<sequence length="207" mass="21492">MTGLSLSGLLIFALALAVAAFAPGPGIAAIVGRVLGRGRDGAVAFVSGMAIGDIAWLTLAVLGLAVLAETFREVFMLVKYAGAAYLLYLAVRMWTAPAEASQIAPARGRESHARLFLAGIAVTMGNPKTMIFYLALLPSLVDLARIDALAFVELALVTLAVLALVFGFYIVLALRARSLITSPRALKLVHRGSGAVMAGAAVAIATR</sequence>
<dbReference type="GO" id="GO:0015171">
    <property type="term" value="F:amino acid transmembrane transporter activity"/>
    <property type="evidence" value="ECO:0007669"/>
    <property type="project" value="TreeGrafter"/>
</dbReference>
<evidence type="ECO:0000256" key="3">
    <source>
        <dbReference type="ARBA" id="ARBA00022692"/>
    </source>
</evidence>
<keyword evidence="4 6" id="KW-1133">Transmembrane helix</keyword>
<feature type="transmembrane region" description="Helical" evidence="6">
    <location>
        <begin position="115"/>
        <end position="136"/>
    </location>
</feature>
<keyword evidence="8" id="KW-1185">Reference proteome</keyword>
<evidence type="ECO:0000256" key="1">
    <source>
        <dbReference type="ARBA" id="ARBA00004651"/>
    </source>
</evidence>
<protein>
    <submittedName>
        <fullName evidence="7">Threonine/homoserine/homoserine lactone efflux protein</fullName>
    </submittedName>
</protein>
<dbReference type="RefSeq" id="WP_210187063.1">
    <property type="nucleotide sequence ID" value="NZ_FQUP01000002.1"/>
</dbReference>
<feature type="transmembrane region" description="Helical" evidence="6">
    <location>
        <begin position="148"/>
        <end position="174"/>
    </location>
</feature>
<keyword evidence="2" id="KW-1003">Cell membrane</keyword>
<dbReference type="AlphaFoldDB" id="A0A1M5DVJ1"/>
<evidence type="ECO:0000256" key="4">
    <source>
        <dbReference type="ARBA" id="ARBA00022989"/>
    </source>
</evidence>
<reference evidence="7 8" key="1">
    <citation type="submission" date="2016-11" db="EMBL/GenBank/DDBJ databases">
        <authorList>
            <person name="Jaros S."/>
            <person name="Januszkiewicz K."/>
            <person name="Wedrychowicz H."/>
        </authorList>
    </citation>
    <scope>NUCLEOTIDE SEQUENCE [LARGE SCALE GENOMIC DNA]</scope>
    <source>
        <strain evidence="7 8">DSM 19436</strain>
    </source>
</reference>
<keyword evidence="5 6" id="KW-0472">Membrane</keyword>
<evidence type="ECO:0000256" key="5">
    <source>
        <dbReference type="ARBA" id="ARBA00023136"/>
    </source>
</evidence>
<feature type="transmembrane region" description="Helical" evidence="6">
    <location>
        <begin position="6"/>
        <end position="31"/>
    </location>
</feature>
<name>A0A1M5DVJ1_9HYPH</name>
<proteinExistence type="predicted"/>
<evidence type="ECO:0000256" key="6">
    <source>
        <dbReference type="SAM" id="Phobius"/>
    </source>
</evidence>
<feature type="transmembrane region" description="Helical" evidence="6">
    <location>
        <begin position="74"/>
        <end position="94"/>
    </location>
</feature>
<feature type="transmembrane region" description="Helical" evidence="6">
    <location>
        <begin position="43"/>
        <end position="68"/>
    </location>
</feature>
<comment type="subcellular location">
    <subcellularLocation>
        <location evidence="1">Cell membrane</location>
        <topology evidence="1">Multi-pass membrane protein</topology>
    </subcellularLocation>
</comment>
<accession>A0A1M5DVJ1</accession>
<keyword evidence="3 6" id="KW-0812">Transmembrane</keyword>
<evidence type="ECO:0000313" key="8">
    <source>
        <dbReference type="Proteomes" id="UP000184485"/>
    </source>
</evidence>
<gene>
    <name evidence="7" type="ORF">SAMN02745157_2811</name>
</gene>
<dbReference type="PANTHER" id="PTHR30086">
    <property type="entry name" value="ARGININE EXPORTER PROTEIN ARGO"/>
    <property type="match status" value="1"/>
</dbReference>
<dbReference type="InterPro" id="IPR001123">
    <property type="entry name" value="LeuE-type"/>
</dbReference>
<evidence type="ECO:0000313" key="7">
    <source>
        <dbReference type="EMBL" id="SHF71023.1"/>
    </source>
</evidence>
<dbReference type="Proteomes" id="UP000184485">
    <property type="component" value="Unassembled WGS sequence"/>
</dbReference>
<dbReference type="GO" id="GO:0005886">
    <property type="term" value="C:plasma membrane"/>
    <property type="evidence" value="ECO:0007669"/>
    <property type="project" value="UniProtKB-SubCell"/>
</dbReference>
<dbReference type="Pfam" id="PF01810">
    <property type="entry name" value="LysE"/>
    <property type="match status" value="1"/>
</dbReference>
<organism evidence="7 8">
    <name type="scientific">Kaistia soli DSM 19436</name>
    <dbReference type="NCBI Taxonomy" id="1122133"/>
    <lineage>
        <taxon>Bacteria</taxon>
        <taxon>Pseudomonadati</taxon>
        <taxon>Pseudomonadota</taxon>
        <taxon>Alphaproteobacteria</taxon>
        <taxon>Hyphomicrobiales</taxon>
        <taxon>Kaistiaceae</taxon>
        <taxon>Kaistia</taxon>
    </lineage>
</organism>